<dbReference type="GO" id="GO:0006520">
    <property type="term" value="P:amino acid metabolic process"/>
    <property type="evidence" value="ECO:0007669"/>
    <property type="project" value="InterPro"/>
</dbReference>
<dbReference type="GO" id="GO:0046872">
    <property type="term" value="F:metal ion binding"/>
    <property type="evidence" value="ECO:0007669"/>
    <property type="project" value="UniProtKB-KW"/>
</dbReference>
<dbReference type="Proteomes" id="UP000649604">
    <property type="component" value="Unassembled WGS sequence"/>
</dbReference>
<keyword evidence="6 10" id="KW-0663">Pyridoxal phosphate</keyword>
<evidence type="ECO:0000256" key="7">
    <source>
        <dbReference type="ARBA" id="ARBA00023004"/>
    </source>
</evidence>
<comment type="catalytic activity">
    <reaction evidence="9 10">
        <text>(sulfur carrier)-H + L-cysteine = (sulfur carrier)-SH + L-alanine</text>
        <dbReference type="Rhea" id="RHEA:43892"/>
        <dbReference type="Rhea" id="RHEA-COMP:14737"/>
        <dbReference type="Rhea" id="RHEA-COMP:14739"/>
        <dbReference type="ChEBI" id="CHEBI:29917"/>
        <dbReference type="ChEBI" id="CHEBI:35235"/>
        <dbReference type="ChEBI" id="CHEBI:57972"/>
        <dbReference type="ChEBI" id="CHEBI:64428"/>
        <dbReference type="EC" id="2.8.1.7"/>
    </reaction>
</comment>
<accession>A0A9D5JRY5</accession>
<comment type="function">
    <text evidence="10">Catalyzes the removal of elemental sulfur atoms from cysteine to produce alanine.</text>
</comment>
<evidence type="ECO:0000256" key="4">
    <source>
        <dbReference type="ARBA" id="ARBA00022679"/>
    </source>
</evidence>
<dbReference type="EC" id="2.8.1.7" evidence="10"/>
<dbReference type="Gene3D" id="1.10.260.50">
    <property type="match status" value="1"/>
</dbReference>
<comment type="caution">
    <text evidence="12">The sequence shown here is derived from an EMBL/GenBank/DDBJ whole genome shotgun (WGS) entry which is preliminary data.</text>
</comment>
<sequence length="393" mass="43190">MVTRQVYADNNATTKVDERVVAEMVPYLSDYYGNPSSMHLFGGQVEKKLVEARERVAAMLNAEPTEIIFTSCGTESDNLAIHSTLMSYPEKRHVVTTKVEHPAILNYCKHLAKRGFGVTLLSVDRHGMIDLNELYDSVRDDTAIVSVMHANNETGTIFPIDQISKIAKEKGAVFHTDAVQTAGKIPIDMQQMTGINLLSMSGHKFHAPKGIGILYVRRGTKFRPLLIGGHQERGRRPGTENTASIIAIGKAAELAHAALDDELTRVKAMRDRLERELLARIPDSMVNGHPTQRTPNTLNISFKYVEGEAILLMLSEVGIAASSGSACTSGSLEPSHVLRAMGIPFTAAHGSVRLSLSRFNTDEDIDYIIAQLPPIIQKLREISPFGHGKEEPE</sequence>
<dbReference type="InterPro" id="IPR017772">
    <property type="entry name" value="Cys_deSase_NifS_bac/arc"/>
</dbReference>
<keyword evidence="8 10" id="KW-0411">Iron-sulfur</keyword>
<reference evidence="12" key="1">
    <citation type="submission" date="2019-11" db="EMBL/GenBank/DDBJ databases">
        <title>Microbial mats filling the niche in hypersaline microbial mats.</title>
        <authorList>
            <person name="Wong H.L."/>
            <person name="Macleod F.I."/>
            <person name="White R.A. III"/>
            <person name="Burns B.P."/>
        </authorList>
    </citation>
    <scope>NUCLEOTIDE SEQUENCE</scope>
    <source>
        <strain evidence="12">Rbin_158</strain>
    </source>
</reference>
<evidence type="ECO:0000256" key="3">
    <source>
        <dbReference type="ARBA" id="ARBA00011738"/>
    </source>
</evidence>
<dbReference type="InterPro" id="IPR015422">
    <property type="entry name" value="PyrdxlP-dep_Trfase_small"/>
</dbReference>
<dbReference type="PIRSF" id="PIRSF005572">
    <property type="entry name" value="NifS"/>
    <property type="match status" value="1"/>
</dbReference>
<dbReference type="GO" id="GO:0051536">
    <property type="term" value="F:iron-sulfur cluster binding"/>
    <property type="evidence" value="ECO:0007669"/>
    <property type="project" value="UniProtKB-KW"/>
</dbReference>
<dbReference type="InterPro" id="IPR000192">
    <property type="entry name" value="Aminotrans_V_dom"/>
</dbReference>
<evidence type="ECO:0000256" key="6">
    <source>
        <dbReference type="ARBA" id="ARBA00022898"/>
    </source>
</evidence>
<comment type="subunit">
    <text evidence="3">Homodimer.</text>
</comment>
<feature type="domain" description="Aminotransferase class V" evidence="11">
    <location>
        <begin position="6"/>
        <end position="367"/>
    </location>
</feature>
<evidence type="ECO:0000313" key="12">
    <source>
        <dbReference type="EMBL" id="MBD3323154.1"/>
    </source>
</evidence>
<dbReference type="PANTHER" id="PTHR11601">
    <property type="entry name" value="CYSTEINE DESULFURYLASE FAMILY MEMBER"/>
    <property type="match status" value="1"/>
</dbReference>
<dbReference type="InterPro" id="IPR016454">
    <property type="entry name" value="Cysteine_dSase"/>
</dbReference>
<evidence type="ECO:0000259" key="11">
    <source>
        <dbReference type="Pfam" id="PF00266"/>
    </source>
</evidence>
<dbReference type="GO" id="GO:0030170">
    <property type="term" value="F:pyridoxal phosphate binding"/>
    <property type="evidence" value="ECO:0007669"/>
    <property type="project" value="InterPro"/>
</dbReference>
<name>A0A9D5JRY5_9BACT</name>
<evidence type="ECO:0000256" key="5">
    <source>
        <dbReference type="ARBA" id="ARBA00022723"/>
    </source>
</evidence>
<keyword evidence="5 10" id="KW-0479">Metal-binding</keyword>
<comment type="cofactor">
    <cofactor evidence="1 10">
        <name>pyridoxal 5'-phosphate</name>
        <dbReference type="ChEBI" id="CHEBI:597326"/>
    </cofactor>
</comment>
<proteinExistence type="inferred from homology"/>
<evidence type="ECO:0000313" key="13">
    <source>
        <dbReference type="Proteomes" id="UP000649604"/>
    </source>
</evidence>
<dbReference type="EMBL" id="WJJP01000032">
    <property type="protein sequence ID" value="MBD3323154.1"/>
    <property type="molecule type" value="Genomic_DNA"/>
</dbReference>
<dbReference type="InterPro" id="IPR015424">
    <property type="entry name" value="PyrdxlP-dep_Trfase"/>
</dbReference>
<dbReference type="Pfam" id="PF00266">
    <property type="entry name" value="Aminotran_5"/>
    <property type="match status" value="1"/>
</dbReference>
<dbReference type="NCBIfam" id="TIGR03402">
    <property type="entry name" value="FeS_nifS"/>
    <property type="match status" value="1"/>
</dbReference>
<evidence type="ECO:0000256" key="8">
    <source>
        <dbReference type="ARBA" id="ARBA00023014"/>
    </source>
</evidence>
<dbReference type="Gene3D" id="3.40.640.10">
    <property type="entry name" value="Type I PLP-dependent aspartate aminotransferase-like (Major domain)"/>
    <property type="match status" value="1"/>
</dbReference>
<protein>
    <recommendedName>
        <fullName evidence="10">Cysteine desulfurase</fullName>
        <ecNumber evidence="10">2.8.1.7</ecNumber>
    </recommendedName>
    <alternativeName>
        <fullName evidence="10">Nitrogenase metalloclusters biosynthesis protein NifS</fullName>
    </alternativeName>
</protein>
<comment type="similarity">
    <text evidence="2 10">Belongs to the class-V pyridoxal-phosphate-dependent aminotransferase family. NifS/IscS subfamily.</text>
</comment>
<keyword evidence="7 10" id="KW-0408">Iron</keyword>
<evidence type="ECO:0000256" key="10">
    <source>
        <dbReference type="RuleBase" id="RU364075"/>
    </source>
</evidence>
<dbReference type="InterPro" id="IPR015421">
    <property type="entry name" value="PyrdxlP-dep_Trfase_major"/>
</dbReference>
<dbReference type="Gene3D" id="3.90.1150.10">
    <property type="entry name" value="Aspartate Aminotransferase, domain 1"/>
    <property type="match status" value="1"/>
</dbReference>
<gene>
    <name evidence="12" type="primary">nifS</name>
    <name evidence="12" type="ORF">GF339_01135</name>
</gene>
<evidence type="ECO:0000256" key="9">
    <source>
        <dbReference type="ARBA" id="ARBA00050776"/>
    </source>
</evidence>
<dbReference type="AlphaFoldDB" id="A0A9D5JRY5"/>
<evidence type="ECO:0000256" key="1">
    <source>
        <dbReference type="ARBA" id="ARBA00001933"/>
    </source>
</evidence>
<evidence type="ECO:0000256" key="2">
    <source>
        <dbReference type="ARBA" id="ARBA00006490"/>
    </source>
</evidence>
<dbReference type="GO" id="GO:0031071">
    <property type="term" value="F:cysteine desulfurase activity"/>
    <property type="evidence" value="ECO:0007669"/>
    <property type="project" value="UniProtKB-EC"/>
</dbReference>
<dbReference type="PANTHER" id="PTHR11601:SF34">
    <property type="entry name" value="CYSTEINE DESULFURASE"/>
    <property type="match status" value="1"/>
</dbReference>
<dbReference type="FunFam" id="3.40.640.10:FF:000084">
    <property type="entry name" value="IscS-like cysteine desulfurase"/>
    <property type="match status" value="1"/>
</dbReference>
<dbReference type="SUPFAM" id="SSF53383">
    <property type="entry name" value="PLP-dependent transferases"/>
    <property type="match status" value="1"/>
</dbReference>
<keyword evidence="4 10" id="KW-0808">Transferase</keyword>
<organism evidence="12 13">
    <name type="scientific">candidate division KSB3 bacterium</name>
    <dbReference type="NCBI Taxonomy" id="2044937"/>
    <lineage>
        <taxon>Bacteria</taxon>
        <taxon>candidate division KSB3</taxon>
    </lineage>
</organism>